<dbReference type="SUPFAM" id="SSF47616">
    <property type="entry name" value="GST C-terminal domain-like"/>
    <property type="match status" value="1"/>
</dbReference>
<dbReference type="Gene3D" id="3.40.30.10">
    <property type="entry name" value="Glutaredoxin"/>
    <property type="match status" value="1"/>
</dbReference>
<dbReference type="InterPro" id="IPR034345">
    <property type="entry name" value="Gtt2-like_N"/>
</dbReference>
<dbReference type="RefSeq" id="WP_207045453.1">
    <property type="nucleotide sequence ID" value="NZ_JAFLNC010000003.1"/>
</dbReference>
<dbReference type="Pfam" id="PF13409">
    <property type="entry name" value="GST_N_2"/>
    <property type="match status" value="1"/>
</dbReference>
<comment type="caution">
    <text evidence="3">The sequence shown here is derived from an EMBL/GenBank/DDBJ whole genome shotgun (WGS) entry which is preliminary data.</text>
</comment>
<dbReference type="InterPro" id="IPR036249">
    <property type="entry name" value="Thioredoxin-like_sf"/>
</dbReference>
<name>A0ABS3F6C8_9PROT</name>
<organism evidence="3 4">
    <name type="scientific">Sneathiella sedimenti</name>
    <dbReference type="NCBI Taxonomy" id="2816034"/>
    <lineage>
        <taxon>Bacteria</taxon>
        <taxon>Pseudomonadati</taxon>
        <taxon>Pseudomonadota</taxon>
        <taxon>Alphaproteobacteria</taxon>
        <taxon>Sneathiellales</taxon>
        <taxon>Sneathiellaceae</taxon>
        <taxon>Sneathiella</taxon>
    </lineage>
</organism>
<dbReference type="SFLD" id="SFLDS00019">
    <property type="entry name" value="Glutathione_Transferase_(cytos"/>
    <property type="match status" value="1"/>
</dbReference>
<dbReference type="InterPro" id="IPR010987">
    <property type="entry name" value="Glutathione-S-Trfase_C-like"/>
</dbReference>
<gene>
    <name evidence="3" type="ORF">J0X12_10660</name>
</gene>
<sequence length="210" mass="23561">MKLYDCPGPPSPRRVRIFMAEKGIDLEKVIVNMRDGEQLSEEFKKINPHCTVPVLELDDGSRISSIDAINRYLEEKFPEPPLFGKSPEERARINDCNHYVNVNGFMAVAEALRNSAPRLAHRAITGPRNVEQIAELAERGRQRVVYFFEDMNKQLEGQEFVAGDNYSVADIGAMVVVDFATGMAKIEMPDGLNNLKRWHDAVSARPSASA</sequence>
<protein>
    <submittedName>
        <fullName evidence="3">Glutathione S-transferase family protein</fullName>
    </submittedName>
</protein>
<dbReference type="PROSITE" id="PS50405">
    <property type="entry name" value="GST_CTER"/>
    <property type="match status" value="1"/>
</dbReference>
<dbReference type="PANTHER" id="PTHR44051:SF8">
    <property type="entry name" value="GLUTATHIONE S-TRANSFERASE GSTA"/>
    <property type="match status" value="1"/>
</dbReference>
<dbReference type="Gene3D" id="1.20.1050.10">
    <property type="match status" value="1"/>
</dbReference>
<proteinExistence type="predicted"/>
<dbReference type="PANTHER" id="PTHR44051">
    <property type="entry name" value="GLUTATHIONE S-TRANSFERASE-RELATED"/>
    <property type="match status" value="1"/>
</dbReference>
<feature type="domain" description="GST C-terminal" evidence="2">
    <location>
        <begin position="86"/>
        <end position="210"/>
    </location>
</feature>
<dbReference type="InterPro" id="IPR036282">
    <property type="entry name" value="Glutathione-S-Trfase_C_sf"/>
</dbReference>
<evidence type="ECO:0000313" key="4">
    <source>
        <dbReference type="Proteomes" id="UP000664761"/>
    </source>
</evidence>
<evidence type="ECO:0000259" key="2">
    <source>
        <dbReference type="PROSITE" id="PS50405"/>
    </source>
</evidence>
<dbReference type="Proteomes" id="UP000664761">
    <property type="component" value="Unassembled WGS sequence"/>
</dbReference>
<evidence type="ECO:0000259" key="1">
    <source>
        <dbReference type="PROSITE" id="PS50404"/>
    </source>
</evidence>
<dbReference type="SFLD" id="SFLDG00358">
    <property type="entry name" value="Main_(cytGST)"/>
    <property type="match status" value="1"/>
</dbReference>
<dbReference type="Pfam" id="PF00043">
    <property type="entry name" value="GST_C"/>
    <property type="match status" value="1"/>
</dbReference>
<dbReference type="SUPFAM" id="SSF52833">
    <property type="entry name" value="Thioredoxin-like"/>
    <property type="match status" value="1"/>
</dbReference>
<reference evidence="3 4" key="1">
    <citation type="submission" date="2021-03" db="EMBL/GenBank/DDBJ databases">
        <title>Sneathiella sp. CAU 1612 isolated from Kang Won-do.</title>
        <authorList>
            <person name="Kim W."/>
        </authorList>
    </citation>
    <scope>NUCLEOTIDE SEQUENCE [LARGE SCALE GENOMIC DNA]</scope>
    <source>
        <strain evidence="3 4">CAU 1612</strain>
    </source>
</reference>
<dbReference type="InterPro" id="IPR004046">
    <property type="entry name" value="GST_C"/>
</dbReference>
<dbReference type="InterPro" id="IPR040079">
    <property type="entry name" value="Glutathione_S-Trfase"/>
</dbReference>
<dbReference type="EMBL" id="JAFLNC010000003">
    <property type="protein sequence ID" value="MBO0334079.1"/>
    <property type="molecule type" value="Genomic_DNA"/>
</dbReference>
<feature type="domain" description="GST N-terminal" evidence="1">
    <location>
        <begin position="1"/>
        <end position="81"/>
    </location>
</feature>
<dbReference type="PROSITE" id="PS50404">
    <property type="entry name" value="GST_NTER"/>
    <property type="match status" value="1"/>
</dbReference>
<dbReference type="CDD" id="cd03051">
    <property type="entry name" value="GST_N_GTT2_like"/>
    <property type="match status" value="1"/>
</dbReference>
<accession>A0ABS3F6C8</accession>
<evidence type="ECO:0000313" key="3">
    <source>
        <dbReference type="EMBL" id="MBO0334079.1"/>
    </source>
</evidence>
<dbReference type="InterPro" id="IPR004045">
    <property type="entry name" value="Glutathione_S-Trfase_N"/>
</dbReference>
<keyword evidence="4" id="KW-1185">Reference proteome</keyword>